<evidence type="ECO:0000256" key="7">
    <source>
        <dbReference type="ARBA" id="ARBA00015188"/>
    </source>
</evidence>
<dbReference type="Pfam" id="PF02873">
    <property type="entry name" value="MurB_C"/>
    <property type="match status" value="1"/>
</dbReference>
<dbReference type="GO" id="GO:0071555">
    <property type="term" value="P:cell wall organization"/>
    <property type="evidence" value="ECO:0007669"/>
    <property type="project" value="UniProtKB-KW"/>
</dbReference>
<keyword evidence="10 20" id="KW-0285">Flavoprotein</keyword>
<comment type="function">
    <text evidence="2 20">Cell wall formation.</text>
</comment>
<evidence type="ECO:0000313" key="22">
    <source>
        <dbReference type="EMBL" id="SUO94600.1"/>
    </source>
</evidence>
<sequence>MRILRHVPLAPYHALAAIETQADTLVMIEDVQELSEISIEDHILGGGSNTIFVGEVKTRLVKPVFQGITVEKETAEYVIVSALAGTQWHDLVRYTVAQGWYGLENLALIPGTVGAAPVQNIGAYGVECADCLLSVEVYDRIEHCFETLPREACGFAYRQSYFKQHWKNRYLITVVRFMLKKQGKVNADYPGLSEDLSTPKEMFDAVCAIRTRKLPDPNVLPNAGSFFHNPIVNQSHFLLLQQSYPSIPSFASGNEQVKIPAAWLIEQCGLKGVSKGQVGIYENHALVLVNTGGSGKDILQFAELVKQAVADKFNLSLQIEPTIIGDIHE</sequence>
<dbReference type="InterPro" id="IPR003170">
    <property type="entry name" value="MurB"/>
</dbReference>
<proteinExistence type="inferred from homology"/>
<dbReference type="GO" id="GO:0008360">
    <property type="term" value="P:regulation of cell shape"/>
    <property type="evidence" value="ECO:0007669"/>
    <property type="project" value="UniProtKB-KW"/>
</dbReference>
<dbReference type="SUPFAM" id="SSF56176">
    <property type="entry name" value="FAD-binding/transporter-associated domain-like"/>
    <property type="match status" value="1"/>
</dbReference>
<evidence type="ECO:0000256" key="20">
    <source>
        <dbReference type="HAMAP-Rule" id="MF_00037"/>
    </source>
</evidence>
<dbReference type="UniPathway" id="UPA00219"/>
<dbReference type="InterPro" id="IPR036635">
    <property type="entry name" value="MurB_C_sf"/>
</dbReference>
<comment type="cofactor">
    <cofactor evidence="1 20">
        <name>FAD</name>
        <dbReference type="ChEBI" id="CHEBI:57692"/>
    </cofactor>
</comment>
<keyword evidence="23" id="KW-1185">Reference proteome</keyword>
<dbReference type="NCBIfam" id="TIGR00179">
    <property type="entry name" value="murB"/>
    <property type="match status" value="1"/>
</dbReference>
<dbReference type="InterPro" id="IPR036318">
    <property type="entry name" value="FAD-bd_PCMH-like_sf"/>
</dbReference>
<evidence type="ECO:0000256" key="9">
    <source>
        <dbReference type="ARBA" id="ARBA00022618"/>
    </source>
</evidence>
<evidence type="ECO:0000256" key="11">
    <source>
        <dbReference type="ARBA" id="ARBA00022827"/>
    </source>
</evidence>
<evidence type="ECO:0000256" key="15">
    <source>
        <dbReference type="ARBA" id="ARBA00023002"/>
    </source>
</evidence>
<dbReference type="EC" id="1.3.1.98" evidence="6 20"/>
<dbReference type="PANTHER" id="PTHR21071">
    <property type="entry name" value="UDP-N-ACETYLENOLPYRUVOYLGLUCOSAMINE REDUCTASE"/>
    <property type="match status" value="1"/>
</dbReference>
<evidence type="ECO:0000256" key="18">
    <source>
        <dbReference type="ARBA" id="ARBA00031026"/>
    </source>
</evidence>
<keyword evidence="9 20" id="KW-0132">Cell division</keyword>
<dbReference type="HAMAP" id="MF_00037">
    <property type="entry name" value="MurB"/>
    <property type="match status" value="1"/>
</dbReference>
<dbReference type="GO" id="GO:0009252">
    <property type="term" value="P:peptidoglycan biosynthetic process"/>
    <property type="evidence" value="ECO:0007669"/>
    <property type="project" value="UniProtKB-UniRule"/>
</dbReference>
<dbReference type="AlphaFoldDB" id="A0A380MPR0"/>
<evidence type="ECO:0000256" key="8">
    <source>
        <dbReference type="ARBA" id="ARBA00022490"/>
    </source>
</evidence>
<dbReference type="GO" id="GO:0008762">
    <property type="term" value="F:UDP-N-acetylmuramate dehydrogenase activity"/>
    <property type="evidence" value="ECO:0007669"/>
    <property type="project" value="UniProtKB-UniRule"/>
</dbReference>
<comment type="catalytic activity">
    <reaction evidence="19 20">
        <text>UDP-N-acetyl-alpha-D-muramate + NADP(+) = UDP-N-acetyl-3-O-(1-carboxyvinyl)-alpha-D-glucosamine + NADPH + H(+)</text>
        <dbReference type="Rhea" id="RHEA:12248"/>
        <dbReference type="ChEBI" id="CHEBI:15378"/>
        <dbReference type="ChEBI" id="CHEBI:57783"/>
        <dbReference type="ChEBI" id="CHEBI:58349"/>
        <dbReference type="ChEBI" id="CHEBI:68483"/>
        <dbReference type="ChEBI" id="CHEBI:70757"/>
        <dbReference type="EC" id="1.3.1.98"/>
    </reaction>
</comment>
<dbReference type="Pfam" id="PF01565">
    <property type="entry name" value="FAD_binding_4"/>
    <property type="match status" value="1"/>
</dbReference>
<evidence type="ECO:0000256" key="19">
    <source>
        <dbReference type="ARBA" id="ARBA00048914"/>
    </source>
</evidence>
<dbReference type="Proteomes" id="UP000254601">
    <property type="component" value="Unassembled WGS sequence"/>
</dbReference>
<evidence type="ECO:0000256" key="10">
    <source>
        <dbReference type="ARBA" id="ARBA00022630"/>
    </source>
</evidence>
<evidence type="ECO:0000256" key="6">
    <source>
        <dbReference type="ARBA" id="ARBA00012518"/>
    </source>
</evidence>
<dbReference type="NCBIfam" id="NF000755">
    <property type="entry name" value="PRK00046.1"/>
    <property type="match status" value="1"/>
</dbReference>
<evidence type="ECO:0000313" key="23">
    <source>
        <dbReference type="Proteomes" id="UP000254601"/>
    </source>
</evidence>
<dbReference type="Gene3D" id="3.30.465.10">
    <property type="match status" value="1"/>
</dbReference>
<comment type="pathway">
    <text evidence="4 20">Cell wall biogenesis; peptidoglycan biosynthesis.</text>
</comment>
<feature type="active site" evidence="20">
    <location>
        <position position="320"/>
    </location>
</feature>
<dbReference type="EMBL" id="UHIC01000001">
    <property type="protein sequence ID" value="SUO94600.1"/>
    <property type="molecule type" value="Genomic_DNA"/>
</dbReference>
<evidence type="ECO:0000256" key="13">
    <source>
        <dbReference type="ARBA" id="ARBA00022960"/>
    </source>
</evidence>
<evidence type="ECO:0000256" key="17">
    <source>
        <dbReference type="ARBA" id="ARBA00023316"/>
    </source>
</evidence>
<keyword evidence="14 20" id="KW-0573">Peptidoglycan synthesis</keyword>
<keyword evidence="12 20" id="KW-0521">NADP</keyword>
<dbReference type="InterPro" id="IPR006094">
    <property type="entry name" value="Oxid_FAD_bind_N"/>
</dbReference>
<accession>A0A380MPR0</accession>
<evidence type="ECO:0000256" key="14">
    <source>
        <dbReference type="ARBA" id="ARBA00022984"/>
    </source>
</evidence>
<dbReference type="RefSeq" id="WP_072576891.1">
    <property type="nucleotide sequence ID" value="NZ_LWHB01000112.1"/>
</dbReference>
<keyword evidence="16 20" id="KW-0131">Cell cycle</keyword>
<evidence type="ECO:0000256" key="16">
    <source>
        <dbReference type="ARBA" id="ARBA00023306"/>
    </source>
</evidence>
<comment type="similarity">
    <text evidence="5 20">Belongs to the MurB family.</text>
</comment>
<keyword evidence="17 20" id="KW-0961">Cell wall biogenesis/degradation</keyword>
<dbReference type="GO" id="GO:0071949">
    <property type="term" value="F:FAD binding"/>
    <property type="evidence" value="ECO:0007669"/>
    <property type="project" value="InterPro"/>
</dbReference>
<evidence type="ECO:0000256" key="2">
    <source>
        <dbReference type="ARBA" id="ARBA00003921"/>
    </source>
</evidence>
<dbReference type="GO" id="GO:0005829">
    <property type="term" value="C:cytosol"/>
    <property type="evidence" value="ECO:0007669"/>
    <property type="project" value="TreeGrafter"/>
</dbReference>
<evidence type="ECO:0000259" key="21">
    <source>
        <dbReference type="PROSITE" id="PS51387"/>
    </source>
</evidence>
<organism evidence="22 23">
    <name type="scientific">Suttonella ornithocola</name>
    <dbReference type="NCBI Taxonomy" id="279832"/>
    <lineage>
        <taxon>Bacteria</taxon>
        <taxon>Pseudomonadati</taxon>
        <taxon>Pseudomonadota</taxon>
        <taxon>Gammaproteobacteria</taxon>
        <taxon>Cardiobacteriales</taxon>
        <taxon>Cardiobacteriaceae</taxon>
        <taxon>Suttonella</taxon>
    </lineage>
</organism>
<dbReference type="PANTHER" id="PTHR21071:SF4">
    <property type="entry name" value="UDP-N-ACETYLENOLPYRUVOYLGLUCOSAMINE REDUCTASE"/>
    <property type="match status" value="1"/>
</dbReference>
<dbReference type="InterPro" id="IPR016169">
    <property type="entry name" value="FAD-bd_PCMH_sub2"/>
</dbReference>
<keyword evidence="15 20" id="KW-0560">Oxidoreductase</keyword>
<gene>
    <name evidence="20 22" type="primary">murB</name>
    <name evidence="22" type="ORF">NCTC13337_00834</name>
</gene>
<evidence type="ECO:0000256" key="12">
    <source>
        <dbReference type="ARBA" id="ARBA00022857"/>
    </source>
</evidence>
<feature type="domain" description="FAD-binding PCMH-type" evidence="21">
    <location>
        <begin position="18"/>
        <end position="182"/>
    </location>
</feature>
<evidence type="ECO:0000256" key="3">
    <source>
        <dbReference type="ARBA" id="ARBA00004496"/>
    </source>
</evidence>
<evidence type="ECO:0000256" key="5">
    <source>
        <dbReference type="ARBA" id="ARBA00010485"/>
    </source>
</evidence>
<keyword evidence="8 20" id="KW-0963">Cytoplasm</keyword>
<feature type="active site" evidence="20">
    <location>
        <position position="158"/>
    </location>
</feature>
<evidence type="ECO:0000256" key="4">
    <source>
        <dbReference type="ARBA" id="ARBA00004752"/>
    </source>
</evidence>
<evidence type="ECO:0000256" key="1">
    <source>
        <dbReference type="ARBA" id="ARBA00001974"/>
    </source>
</evidence>
<feature type="active site" description="Proton donor" evidence="20">
    <location>
        <position position="225"/>
    </location>
</feature>
<dbReference type="SUPFAM" id="SSF56194">
    <property type="entry name" value="Uridine diphospho-N-Acetylenolpyruvylglucosamine reductase, MurB, C-terminal domain"/>
    <property type="match status" value="1"/>
</dbReference>
<dbReference type="PROSITE" id="PS51387">
    <property type="entry name" value="FAD_PCMH"/>
    <property type="match status" value="1"/>
</dbReference>
<dbReference type="GO" id="GO:0051301">
    <property type="term" value="P:cell division"/>
    <property type="evidence" value="ECO:0007669"/>
    <property type="project" value="UniProtKB-KW"/>
</dbReference>
<reference evidence="22 23" key="1">
    <citation type="submission" date="2018-06" db="EMBL/GenBank/DDBJ databases">
        <authorList>
            <consortium name="Pathogen Informatics"/>
            <person name="Doyle S."/>
        </authorList>
    </citation>
    <scope>NUCLEOTIDE SEQUENCE [LARGE SCALE GENOMIC DNA]</scope>
    <source>
        <strain evidence="22 23">NCTC13337</strain>
    </source>
</reference>
<comment type="subcellular location">
    <subcellularLocation>
        <location evidence="3 20">Cytoplasm</location>
    </subcellularLocation>
</comment>
<keyword evidence="11 20" id="KW-0274">FAD</keyword>
<protein>
    <recommendedName>
        <fullName evidence="7 20">UDP-N-acetylenolpyruvoylglucosamine reductase</fullName>
        <ecNumber evidence="6 20">1.3.1.98</ecNumber>
    </recommendedName>
    <alternativeName>
        <fullName evidence="18 20">UDP-N-acetylmuramate dehydrogenase</fullName>
    </alternativeName>
</protein>
<dbReference type="InterPro" id="IPR011601">
    <property type="entry name" value="MurB_C"/>
</dbReference>
<name>A0A380MPR0_9GAMM</name>
<keyword evidence="13 20" id="KW-0133">Cell shape</keyword>
<dbReference type="Gene3D" id="3.90.78.10">
    <property type="entry name" value="UDP-N-acetylenolpyruvoylglucosamine reductase, C-terminal domain"/>
    <property type="match status" value="1"/>
</dbReference>
<dbReference type="InterPro" id="IPR016166">
    <property type="entry name" value="FAD-bd_PCMH"/>
</dbReference>